<dbReference type="GeneID" id="28970848"/>
<sequence>MPLTMARMGIPRVQSPQRLQPSRRRILWYKIGHNLGLIRSPIRRGFAASGTKRAREDDVDEYNPNSNDTTLDVPKRRRGPYKTKAESGDWVPRKTVVGAGNDGYKAFWTEHSFKANQSRTFTLRCEDFVHNYAMFRAYYPDTLAATRNNAAARDKNSLPYAEWDVSLTAFVDPSRLSRLRVGTQATFKSLTNSSKGEAVPLSGLWDAWDEENPTKRTRRRGVRDLKEDKAVYQKDVPCKTDLEVQLDDGSRIGLQDQDVIVRVSMRPIAK</sequence>
<dbReference type="VEuPathDB" id="FungiDB:I303_07149"/>
<reference evidence="3" key="2">
    <citation type="submission" date="2013-07" db="EMBL/GenBank/DDBJ databases">
        <authorList>
            <consortium name="The Broad Institute Genome Sequencing Platform"/>
            <person name="Cuomo C."/>
            <person name="Litvintseva A."/>
            <person name="Chen Y."/>
            <person name="Heitman J."/>
            <person name="Sun S."/>
            <person name="Springer D."/>
            <person name="Dromer F."/>
            <person name="Young S.K."/>
            <person name="Zeng Q."/>
            <person name="Gargeya S."/>
            <person name="Fitzgerald M."/>
            <person name="Abouelleil A."/>
            <person name="Alvarado L."/>
            <person name="Berlin A.M."/>
            <person name="Chapman S.B."/>
            <person name="Dewar J."/>
            <person name="Goldberg J."/>
            <person name="Griggs A."/>
            <person name="Gujja S."/>
            <person name="Hansen M."/>
            <person name="Howarth C."/>
            <person name="Imamovic A."/>
            <person name="Larimer J."/>
            <person name="McCowan C."/>
            <person name="Murphy C."/>
            <person name="Pearson M."/>
            <person name="Priest M."/>
            <person name="Roberts A."/>
            <person name="Saif S."/>
            <person name="Shea T."/>
            <person name="Sykes S."/>
            <person name="Wortman J."/>
            <person name="Nusbaum C."/>
            <person name="Birren B."/>
        </authorList>
    </citation>
    <scope>NUCLEOTIDE SEQUENCE</scope>
    <source>
        <strain evidence="3">CBS 10117</strain>
    </source>
</reference>
<dbReference type="EMBL" id="CP144540">
    <property type="protein sequence ID" value="WWC65905.1"/>
    <property type="molecule type" value="Genomic_DNA"/>
</dbReference>
<dbReference type="AlphaFoldDB" id="A0A1A5ZX53"/>
<dbReference type="Proteomes" id="UP000078595">
    <property type="component" value="Chromosome 11"/>
</dbReference>
<evidence type="ECO:0000313" key="2">
    <source>
        <dbReference type="EMBL" id="OBR82390.1"/>
    </source>
</evidence>
<reference evidence="2" key="1">
    <citation type="submission" date="2013-07" db="EMBL/GenBank/DDBJ databases">
        <title>The Genome Sequence of Cryptococcus dejecticola CBS10117.</title>
        <authorList>
            <consortium name="The Broad Institute Genome Sequencing Platform"/>
            <person name="Cuomo C."/>
            <person name="Litvintseva A."/>
            <person name="Chen Y."/>
            <person name="Heitman J."/>
            <person name="Sun S."/>
            <person name="Springer D."/>
            <person name="Dromer F."/>
            <person name="Young S.K."/>
            <person name="Zeng Q."/>
            <person name="Gargeya S."/>
            <person name="Fitzgerald M."/>
            <person name="Abouelleil A."/>
            <person name="Alvarado L."/>
            <person name="Berlin A.M."/>
            <person name="Chapman S.B."/>
            <person name="Dewar J."/>
            <person name="Goldberg J."/>
            <person name="Griggs A."/>
            <person name="Gujja S."/>
            <person name="Hansen M."/>
            <person name="Howarth C."/>
            <person name="Imamovic A."/>
            <person name="Larimer J."/>
            <person name="McCowan C."/>
            <person name="Murphy C."/>
            <person name="Pearson M."/>
            <person name="Priest M."/>
            <person name="Roberts A."/>
            <person name="Saif S."/>
            <person name="Shea T."/>
            <person name="Sykes S."/>
            <person name="Wortman J."/>
            <person name="Nusbaum C."/>
            <person name="Birren B."/>
        </authorList>
    </citation>
    <scope>NUCLEOTIDE SEQUENCE [LARGE SCALE GENOMIC DNA]</scope>
    <source>
        <strain evidence="2">CBS 10117</strain>
    </source>
</reference>
<dbReference type="RefSeq" id="XP_018260232.1">
    <property type="nucleotide sequence ID" value="XM_018410423.1"/>
</dbReference>
<keyword evidence="4" id="KW-1185">Reference proteome</keyword>
<evidence type="ECO:0000313" key="4">
    <source>
        <dbReference type="Proteomes" id="UP000078595"/>
    </source>
</evidence>
<evidence type="ECO:0000256" key="1">
    <source>
        <dbReference type="SAM" id="MobiDB-lite"/>
    </source>
</evidence>
<name>A0A1A5ZX53_9TREE</name>
<dbReference type="EMBL" id="KI894035">
    <property type="protein sequence ID" value="OBR82390.1"/>
    <property type="molecule type" value="Genomic_DNA"/>
</dbReference>
<protein>
    <submittedName>
        <fullName evidence="2">Uncharacterized protein</fullName>
    </submittedName>
</protein>
<gene>
    <name evidence="2" type="ORF">I303_07149</name>
    <name evidence="3" type="ORF">I303_108527</name>
</gene>
<feature type="region of interest" description="Disordered" evidence="1">
    <location>
        <begin position="49"/>
        <end position="87"/>
    </location>
</feature>
<proteinExistence type="predicted"/>
<reference evidence="3" key="3">
    <citation type="submission" date="2024-02" db="EMBL/GenBank/DDBJ databases">
        <title>Comparative genomics of Cryptococcus and Kwoniella reveals pathogenesis evolution and contrasting modes of karyotype evolution via chromosome fusion or intercentromeric recombination.</title>
        <authorList>
            <person name="Coelho M.A."/>
            <person name="David-Palma M."/>
            <person name="Shea T."/>
            <person name="Bowers K."/>
            <person name="McGinley-Smith S."/>
            <person name="Mohammad A.W."/>
            <person name="Gnirke A."/>
            <person name="Yurkov A.M."/>
            <person name="Nowrousian M."/>
            <person name="Sun S."/>
            <person name="Cuomo C.A."/>
            <person name="Heitman J."/>
        </authorList>
    </citation>
    <scope>NUCLEOTIDE SEQUENCE</scope>
    <source>
        <strain evidence="3">CBS 10117</strain>
    </source>
</reference>
<organism evidence="2">
    <name type="scientific">Kwoniella dejecticola CBS 10117</name>
    <dbReference type="NCBI Taxonomy" id="1296121"/>
    <lineage>
        <taxon>Eukaryota</taxon>
        <taxon>Fungi</taxon>
        <taxon>Dikarya</taxon>
        <taxon>Basidiomycota</taxon>
        <taxon>Agaricomycotina</taxon>
        <taxon>Tremellomycetes</taxon>
        <taxon>Tremellales</taxon>
        <taxon>Cryptococcaceae</taxon>
        <taxon>Kwoniella</taxon>
    </lineage>
</organism>
<evidence type="ECO:0000313" key="3">
    <source>
        <dbReference type="EMBL" id="WWC65905.1"/>
    </source>
</evidence>
<dbReference type="KEGG" id="kdj:28970848"/>
<accession>A0A1A5ZX53</accession>